<evidence type="ECO:0000256" key="3">
    <source>
        <dbReference type="ARBA" id="ARBA00022692"/>
    </source>
</evidence>
<evidence type="ECO:0000256" key="6">
    <source>
        <dbReference type="SAM" id="Phobius"/>
    </source>
</evidence>
<feature type="domain" description="ABC-2 type transporter transmembrane" evidence="7">
    <location>
        <begin position="20"/>
        <end position="384"/>
    </location>
</feature>
<feature type="transmembrane region" description="Helical" evidence="6">
    <location>
        <begin position="363"/>
        <end position="383"/>
    </location>
</feature>
<feature type="transmembrane region" description="Helical" evidence="6">
    <location>
        <begin position="231"/>
        <end position="253"/>
    </location>
</feature>
<dbReference type="InterPro" id="IPR013525">
    <property type="entry name" value="ABC2_TM"/>
</dbReference>
<gene>
    <name evidence="8" type="ORF">GCM10011482_00160</name>
</gene>
<evidence type="ECO:0000256" key="4">
    <source>
        <dbReference type="ARBA" id="ARBA00022989"/>
    </source>
</evidence>
<dbReference type="InterPro" id="IPR051449">
    <property type="entry name" value="ABC-2_transporter_component"/>
</dbReference>
<evidence type="ECO:0000313" key="9">
    <source>
        <dbReference type="Proteomes" id="UP000622610"/>
    </source>
</evidence>
<feature type="transmembrane region" description="Helical" evidence="6">
    <location>
        <begin position="275"/>
        <end position="298"/>
    </location>
</feature>
<accession>A0A917JE15</accession>
<evidence type="ECO:0000259" key="7">
    <source>
        <dbReference type="Pfam" id="PF12698"/>
    </source>
</evidence>
<sequence length="419" mass="46254">MNKYWIITKDVYLKNIKSVSFLIMLLAPFLALGAFYVIGQFSSSDSEDLQTGIVIQAETATLPELAAFKKEFTSYDSRESGEKALKSEEIDGLLLLTIEDNTVAAELLSEDSTSQEKLMGLNFQLSQLQTTLRSQALGLSLEEVAAINTPVNIEVQKISFNEAGNLQEETDFSGIRTLVGMMSTILLFIFIMTYASIIAQEIASEKGTRIMEVILSSVSSRSHFYGKLSGILLVALTQVAVYVVSFGIGFYWIKDRPSVAAFLAEFSLKDIFGEFLLFTLIYLMLGIFIYAVLAALCGSLVSKVEDVSKAILPVTYLSLAGYMIGLTLGLSNPGHAAIRITSYIPFISSYTMPIRLANDNVPLIQIILSLTILVVTLLALVMFSSKMYRSNVLIYNDNGIWAALKQSIVLMKNERQKNK</sequence>
<proteinExistence type="predicted"/>
<evidence type="ECO:0000313" key="8">
    <source>
        <dbReference type="EMBL" id="GGI64362.1"/>
    </source>
</evidence>
<dbReference type="EMBL" id="BMDT01000001">
    <property type="protein sequence ID" value="GGI64362.1"/>
    <property type="molecule type" value="Genomic_DNA"/>
</dbReference>
<keyword evidence="2" id="KW-1003">Cell membrane</keyword>
<evidence type="ECO:0000256" key="2">
    <source>
        <dbReference type="ARBA" id="ARBA00022475"/>
    </source>
</evidence>
<keyword evidence="9" id="KW-1185">Reference proteome</keyword>
<dbReference type="GO" id="GO:0140359">
    <property type="term" value="F:ABC-type transporter activity"/>
    <property type="evidence" value="ECO:0007669"/>
    <property type="project" value="InterPro"/>
</dbReference>
<dbReference type="Proteomes" id="UP000622610">
    <property type="component" value="Unassembled WGS sequence"/>
</dbReference>
<protein>
    <submittedName>
        <fullName evidence="8">Sodium ABC transporter permease</fullName>
    </submittedName>
</protein>
<comment type="subcellular location">
    <subcellularLocation>
        <location evidence="1">Cell membrane</location>
        <topology evidence="1">Multi-pass membrane protein</topology>
    </subcellularLocation>
</comment>
<dbReference type="PANTHER" id="PTHR30294">
    <property type="entry name" value="MEMBRANE COMPONENT OF ABC TRANSPORTER YHHJ-RELATED"/>
    <property type="match status" value="1"/>
</dbReference>
<keyword evidence="3 6" id="KW-0812">Transmembrane</keyword>
<keyword evidence="4 6" id="KW-1133">Transmembrane helix</keyword>
<reference evidence="8" key="2">
    <citation type="submission" date="2020-09" db="EMBL/GenBank/DDBJ databases">
        <authorList>
            <person name="Sun Q."/>
            <person name="Sedlacek I."/>
        </authorList>
    </citation>
    <scope>NUCLEOTIDE SEQUENCE</scope>
    <source>
        <strain evidence="8">CCM 8433</strain>
    </source>
</reference>
<organism evidence="8 9">
    <name type="scientific">Enterococcus alcedinis</name>
    <dbReference type="NCBI Taxonomy" id="1274384"/>
    <lineage>
        <taxon>Bacteria</taxon>
        <taxon>Bacillati</taxon>
        <taxon>Bacillota</taxon>
        <taxon>Bacilli</taxon>
        <taxon>Lactobacillales</taxon>
        <taxon>Enterococcaceae</taxon>
        <taxon>Enterococcus</taxon>
    </lineage>
</organism>
<feature type="transmembrane region" description="Helical" evidence="6">
    <location>
        <begin position="178"/>
        <end position="199"/>
    </location>
</feature>
<feature type="transmembrane region" description="Helical" evidence="6">
    <location>
        <begin position="21"/>
        <end position="39"/>
    </location>
</feature>
<dbReference type="GO" id="GO:0005886">
    <property type="term" value="C:plasma membrane"/>
    <property type="evidence" value="ECO:0007669"/>
    <property type="project" value="UniProtKB-SubCell"/>
</dbReference>
<dbReference type="RefSeq" id="WP_188366226.1">
    <property type="nucleotide sequence ID" value="NZ_BMDT01000001.1"/>
</dbReference>
<dbReference type="AlphaFoldDB" id="A0A917JE15"/>
<feature type="transmembrane region" description="Helical" evidence="6">
    <location>
        <begin position="310"/>
        <end position="330"/>
    </location>
</feature>
<dbReference type="PANTHER" id="PTHR30294:SF29">
    <property type="entry name" value="MULTIDRUG ABC TRANSPORTER PERMEASE YBHS-RELATED"/>
    <property type="match status" value="1"/>
</dbReference>
<dbReference type="Pfam" id="PF12698">
    <property type="entry name" value="ABC2_membrane_3"/>
    <property type="match status" value="1"/>
</dbReference>
<reference evidence="8" key="1">
    <citation type="journal article" date="2014" name="Int. J. Syst. Evol. Microbiol.">
        <title>Complete genome sequence of Corynebacterium casei LMG S-19264T (=DSM 44701T), isolated from a smear-ripened cheese.</title>
        <authorList>
            <consortium name="US DOE Joint Genome Institute (JGI-PGF)"/>
            <person name="Walter F."/>
            <person name="Albersmeier A."/>
            <person name="Kalinowski J."/>
            <person name="Ruckert C."/>
        </authorList>
    </citation>
    <scope>NUCLEOTIDE SEQUENCE</scope>
    <source>
        <strain evidence="8">CCM 8433</strain>
    </source>
</reference>
<comment type="caution">
    <text evidence="8">The sequence shown here is derived from an EMBL/GenBank/DDBJ whole genome shotgun (WGS) entry which is preliminary data.</text>
</comment>
<name>A0A917JE15_9ENTE</name>
<evidence type="ECO:0000256" key="5">
    <source>
        <dbReference type="ARBA" id="ARBA00023136"/>
    </source>
</evidence>
<evidence type="ECO:0000256" key="1">
    <source>
        <dbReference type="ARBA" id="ARBA00004651"/>
    </source>
</evidence>
<keyword evidence="5 6" id="KW-0472">Membrane</keyword>